<dbReference type="Pfam" id="PF06983">
    <property type="entry name" value="3-dmu-9_3-mt"/>
    <property type="match status" value="1"/>
</dbReference>
<dbReference type="InterPro" id="IPR029068">
    <property type="entry name" value="Glyas_Bleomycin-R_OHBP_Dase"/>
</dbReference>
<keyword evidence="3" id="KW-1185">Reference proteome</keyword>
<protein>
    <submittedName>
        <fullName evidence="2">VOC family protein</fullName>
    </submittedName>
</protein>
<dbReference type="Gene3D" id="3.10.180.10">
    <property type="entry name" value="2,3-Dihydroxybiphenyl 1,2-Dioxygenase, domain 1"/>
    <property type="match status" value="1"/>
</dbReference>
<dbReference type="EMBL" id="BMMI01000001">
    <property type="protein sequence ID" value="GGL50931.1"/>
    <property type="molecule type" value="Genomic_DNA"/>
</dbReference>
<gene>
    <name evidence="2" type="ORF">GCM10011589_04020</name>
</gene>
<proteinExistence type="predicted"/>
<organism evidence="2 3">
    <name type="scientific">Modestobacter marinus</name>
    <dbReference type="NCBI Taxonomy" id="477641"/>
    <lineage>
        <taxon>Bacteria</taxon>
        <taxon>Bacillati</taxon>
        <taxon>Actinomycetota</taxon>
        <taxon>Actinomycetes</taxon>
        <taxon>Geodermatophilales</taxon>
        <taxon>Geodermatophilaceae</taxon>
        <taxon>Modestobacter</taxon>
    </lineage>
</organism>
<dbReference type="InterPro" id="IPR028973">
    <property type="entry name" value="PhnB-like"/>
</dbReference>
<evidence type="ECO:0000313" key="3">
    <source>
        <dbReference type="Proteomes" id="UP000648663"/>
    </source>
</evidence>
<dbReference type="PANTHER" id="PTHR33990:SF1">
    <property type="entry name" value="PROTEIN YJDN"/>
    <property type="match status" value="1"/>
</dbReference>
<reference evidence="3" key="1">
    <citation type="journal article" date="2019" name="Int. J. Syst. Evol. Microbiol.">
        <title>The Global Catalogue of Microorganisms (GCM) 10K type strain sequencing project: providing services to taxonomists for standard genome sequencing and annotation.</title>
        <authorList>
            <consortium name="The Broad Institute Genomics Platform"/>
            <consortium name="The Broad Institute Genome Sequencing Center for Infectious Disease"/>
            <person name="Wu L."/>
            <person name="Ma J."/>
        </authorList>
    </citation>
    <scope>NUCLEOTIDE SEQUENCE [LARGE SCALE GENOMIC DNA]</scope>
    <source>
        <strain evidence="3">CGMCC 4.5581</strain>
    </source>
</reference>
<accession>A0ABQ2FSX2</accession>
<sequence>MLRVAAVRAAQHIEEHDVSITTTTHLNFRGQAREALDFYASVFGGEVMAFTFAQGGDERDTADGAVPDQLKWGGVQAPNGFAVMAFDVPPARAHDAGTDAVYVSVRGTDPEELTRCWQALVVGGTVRAELAPAGWAPLYGMVTDRFGVTWVLDVLPPYNG</sequence>
<evidence type="ECO:0000313" key="2">
    <source>
        <dbReference type="EMBL" id="GGL50931.1"/>
    </source>
</evidence>
<name>A0ABQ2FSX2_9ACTN</name>
<comment type="caution">
    <text evidence="2">The sequence shown here is derived from an EMBL/GenBank/DDBJ whole genome shotgun (WGS) entry which is preliminary data.</text>
</comment>
<dbReference type="PANTHER" id="PTHR33990">
    <property type="entry name" value="PROTEIN YJDN-RELATED"/>
    <property type="match status" value="1"/>
</dbReference>
<feature type="domain" description="PhnB-like" evidence="1">
    <location>
        <begin position="22"/>
        <end position="150"/>
    </location>
</feature>
<dbReference type="SUPFAM" id="SSF54593">
    <property type="entry name" value="Glyoxalase/Bleomycin resistance protein/Dihydroxybiphenyl dioxygenase"/>
    <property type="match status" value="1"/>
</dbReference>
<dbReference type="CDD" id="cd06588">
    <property type="entry name" value="PhnB_like"/>
    <property type="match status" value="1"/>
</dbReference>
<dbReference type="Proteomes" id="UP000648663">
    <property type="component" value="Unassembled WGS sequence"/>
</dbReference>
<evidence type="ECO:0000259" key="1">
    <source>
        <dbReference type="Pfam" id="PF06983"/>
    </source>
</evidence>